<keyword evidence="3" id="KW-1185">Reference proteome</keyword>
<name>A0A1C3WHX5_9HYPH</name>
<feature type="region of interest" description="Disordered" evidence="1">
    <location>
        <begin position="1"/>
        <end position="46"/>
    </location>
</feature>
<dbReference type="STRING" id="410764.GA0061103_5553"/>
<protein>
    <submittedName>
        <fullName evidence="2">Uncharacterized protein</fullName>
    </submittedName>
</protein>
<dbReference type="EMBL" id="FMAG01000005">
    <property type="protein sequence ID" value="SCB39667.1"/>
    <property type="molecule type" value="Genomic_DNA"/>
</dbReference>
<sequence length="107" mass="12138">MSAQDSRARRGRPQRPAPQALPDDLYNYGDDLAPSRAPRRRNPWSGTFDVEKLPVIDDWPERVPVTEAEVDIFERYFGDVLDRLFGPLDAEGNEGLNKLTSDVNNKP</sequence>
<evidence type="ECO:0000256" key="1">
    <source>
        <dbReference type="SAM" id="MobiDB-lite"/>
    </source>
</evidence>
<dbReference type="Proteomes" id="UP000199101">
    <property type="component" value="Unassembled WGS sequence"/>
</dbReference>
<evidence type="ECO:0000313" key="2">
    <source>
        <dbReference type="EMBL" id="SCB39667.1"/>
    </source>
</evidence>
<reference evidence="3" key="1">
    <citation type="submission" date="2016-08" db="EMBL/GenBank/DDBJ databases">
        <authorList>
            <person name="Varghese N."/>
            <person name="Submissions Spin"/>
        </authorList>
    </citation>
    <scope>NUCLEOTIDE SEQUENCE [LARGE SCALE GENOMIC DNA]</scope>
    <source>
        <strain evidence="3">HAMBI 2975</strain>
    </source>
</reference>
<accession>A0A1C3WHX5</accession>
<gene>
    <name evidence="2" type="ORF">GA0061103_5553</name>
</gene>
<dbReference type="AlphaFoldDB" id="A0A1C3WHX5"/>
<dbReference type="RefSeq" id="WP_092715213.1">
    <property type="nucleotide sequence ID" value="NZ_FMAG01000005.1"/>
</dbReference>
<proteinExistence type="predicted"/>
<dbReference type="OrthoDB" id="7193207at2"/>
<organism evidence="2 3">
    <name type="scientific">Rhizobium multihospitium</name>
    <dbReference type="NCBI Taxonomy" id="410764"/>
    <lineage>
        <taxon>Bacteria</taxon>
        <taxon>Pseudomonadati</taxon>
        <taxon>Pseudomonadota</taxon>
        <taxon>Alphaproteobacteria</taxon>
        <taxon>Hyphomicrobiales</taxon>
        <taxon>Rhizobiaceae</taxon>
        <taxon>Rhizobium/Agrobacterium group</taxon>
        <taxon>Rhizobium</taxon>
    </lineage>
</organism>
<evidence type="ECO:0000313" key="3">
    <source>
        <dbReference type="Proteomes" id="UP000199101"/>
    </source>
</evidence>